<dbReference type="CDD" id="cd14438">
    <property type="entry name" value="Hip_N"/>
    <property type="match status" value="1"/>
</dbReference>
<dbReference type="GO" id="GO:0046983">
    <property type="term" value="F:protein dimerization activity"/>
    <property type="evidence" value="ECO:0007669"/>
    <property type="project" value="InterPro"/>
</dbReference>
<evidence type="ECO:0000256" key="4">
    <source>
        <dbReference type="ARBA" id="ARBA00037033"/>
    </source>
</evidence>
<keyword evidence="3" id="KW-0802">TPR repeat</keyword>
<keyword evidence="2" id="KW-0677">Repeat</keyword>
<dbReference type="InterPro" id="IPR019734">
    <property type="entry name" value="TPR_rpt"/>
</dbReference>
<evidence type="ECO:0000256" key="5">
    <source>
        <dbReference type="SAM" id="MobiDB-lite"/>
    </source>
</evidence>
<dbReference type="InterPro" id="IPR013105">
    <property type="entry name" value="TPR_2"/>
</dbReference>
<dbReference type="EMBL" id="OUUW01000003">
    <property type="protein sequence ID" value="SPP78161.1"/>
    <property type="molecule type" value="Genomic_DNA"/>
</dbReference>
<organism evidence="7 8">
    <name type="scientific">Drosophila guanche</name>
    <name type="common">Fruit fly</name>
    <dbReference type="NCBI Taxonomy" id="7266"/>
    <lineage>
        <taxon>Eukaryota</taxon>
        <taxon>Metazoa</taxon>
        <taxon>Ecdysozoa</taxon>
        <taxon>Arthropoda</taxon>
        <taxon>Hexapoda</taxon>
        <taxon>Insecta</taxon>
        <taxon>Pterygota</taxon>
        <taxon>Neoptera</taxon>
        <taxon>Endopterygota</taxon>
        <taxon>Diptera</taxon>
        <taxon>Brachycera</taxon>
        <taxon>Muscomorpha</taxon>
        <taxon>Ephydroidea</taxon>
        <taxon>Drosophilidae</taxon>
        <taxon>Drosophila</taxon>
        <taxon>Sophophora</taxon>
    </lineage>
</organism>
<evidence type="ECO:0000256" key="2">
    <source>
        <dbReference type="ARBA" id="ARBA00022737"/>
    </source>
</evidence>
<dbReference type="OrthoDB" id="533763at2759"/>
<evidence type="ECO:0000259" key="6">
    <source>
        <dbReference type="SMART" id="SM00727"/>
    </source>
</evidence>
<dbReference type="PANTHER" id="PTHR45883">
    <property type="entry name" value="HSC70-INTERACTING PROTEIN"/>
    <property type="match status" value="1"/>
</dbReference>
<feature type="compositionally biased region" description="Basic and acidic residues" evidence="5">
    <location>
        <begin position="257"/>
        <end position="291"/>
    </location>
</feature>
<dbReference type="SUPFAM" id="SSF48452">
    <property type="entry name" value="TPR-like"/>
    <property type="match status" value="1"/>
</dbReference>
<dbReference type="STRING" id="7266.A0A3B0JZK0"/>
<comment type="similarity">
    <text evidence="1">Belongs to the FAM10 family.</text>
</comment>
<dbReference type="Proteomes" id="UP000268350">
    <property type="component" value="Unassembled WGS sequence"/>
</dbReference>
<feature type="region of interest" description="Disordered" evidence="5">
    <location>
        <begin position="67"/>
        <end position="108"/>
    </location>
</feature>
<name>A0A3B0JZK0_DROGU</name>
<dbReference type="Pfam" id="PF18253">
    <property type="entry name" value="HipN"/>
    <property type="match status" value="1"/>
</dbReference>
<dbReference type="InterPro" id="IPR011990">
    <property type="entry name" value="TPR-like_helical_dom_sf"/>
</dbReference>
<feature type="domain" description="STI1" evidence="6">
    <location>
        <begin position="327"/>
        <end position="366"/>
    </location>
</feature>
<dbReference type="PANTHER" id="PTHR45883:SF2">
    <property type="entry name" value="HSC70-INTERACTING PROTEIN"/>
    <property type="match status" value="1"/>
</dbReference>
<evidence type="ECO:0000313" key="8">
    <source>
        <dbReference type="Proteomes" id="UP000268350"/>
    </source>
</evidence>
<reference evidence="8" key="1">
    <citation type="submission" date="2018-01" db="EMBL/GenBank/DDBJ databases">
        <authorList>
            <person name="Alioto T."/>
            <person name="Alioto T."/>
        </authorList>
    </citation>
    <scope>NUCLEOTIDE SEQUENCE [LARGE SCALE GENOMIC DNA]</scope>
</reference>
<evidence type="ECO:0000256" key="3">
    <source>
        <dbReference type="ARBA" id="ARBA00022803"/>
    </source>
</evidence>
<feature type="compositionally biased region" description="Basic and acidic residues" evidence="5">
    <location>
        <begin position="389"/>
        <end position="410"/>
    </location>
</feature>
<evidence type="ECO:0000256" key="1">
    <source>
        <dbReference type="ARBA" id="ARBA00009015"/>
    </source>
</evidence>
<proteinExistence type="inferred from homology"/>
<dbReference type="AlphaFoldDB" id="A0A3B0JZK0"/>
<dbReference type="SMART" id="SM00727">
    <property type="entry name" value="STI1"/>
    <property type="match status" value="1"/>
</dbReference>
<feature type="compositionally biased region" description="Gly residues" evidence="5">
    <location>
        <begin position="296"/>
        <end position="305"/>
    </location>
</feature>
<feature type="region of interest" description="Disordered" evidence="5">
    <location>
        <begin position="376"/>
        <end position="418"/>
    </location>
</feature>
<dbReference type="InterPro" id="IPR034649">
    <property type="entry name" value="Hip_N"/>
</dbReference>
<dbReference type="Pfam" id="PF07719">
    <property type="entry name" value="TPR_2"/>
    <property type="match status" value="1"/>
</dbReference>
<feature type="compositionally biased region" description="Acidic residues" evidence="5">
    <location>
        <begin position="92"/>
        <end position="108"/>
    </location>
</feature>
<dbReference type="InterPro" id="IPR006636">
    <property type="entry name" value="STI1_HS-bd"/>
</dbReference>
<sequence>MASPMEKDDLVNLKSFIEFVDSNPTVLNVPQLKFVKDFIEKFGGQVPAGDFKMPDAAAGGKCPFGGDAGAKSKPAGAGVSTPDSEGVSIDSDASENDESATESESDVELDMEGVIQPDLDPAQPMGDSAKEVTEEEIEQAGDVRGEAAKAYGEQKFEDAIGLYTKAIELNPGNAFYYAKRGQAFLKLKKPNACIRDCDKALELNCDSAAAHKFRGRAHRLLGQFEEAAKDLRQACKLDFDEETDEWLREVTPNAKKIEQHRVKQERKQAERKVKDRLRAQNKARKEQDKQKASAGSTGGAAGGFPDGFPGCFPGGFAESGMSGGPKMAEMLGLMKDPEVAAAMQDILANPANISKYVSNPKIINLMKQVFPGFDPNGAGPFGPGAAFGQEKEEKDTPSDSSEPKTKKDSADFVDDGLD</sequence>
<accession>A0A3B0JZK0</accession>
<evidence type="ECO:0000313" key="7">
    <source>
        <dbReference type="EMBL" id="SPP78161.1"/>
    </source>
</evidence>
<keyword evidence="8" id="KW-1185">Reference proteome</keyword>
<feature type="compositionally biased region" description="Low complexity" evidence="5">
    <location>
        <begin position="376"/>
        <end position="388"/>
    </location>
</feature>
<dbReference type="Gene3D" id="1.10.260.100">
    <property type="match status" value="1"/>
</dbReference>
<protein>
    <submittedName>
        <fullName evidence="7">Blast:Hsc70-interacting protein 2</fullName>
    </submittedName>
</protein>
<dbReference type="SMART" id="SM00028">
    <property type="entry name" value="TPR"/>
    <property type="match status" value="3"/>
</dbReference>
<comment type="function">
    <text evidence="4">One HIP oligomer binds the ATPase domains of at least two HSC70 molecules dependent on activation of the HSC70 ATPase by HSP40. Stabilizes the ADP state of HSC70 that has a high affinity for substrate protein. Through its own chaperone activity, it may contribute to the interaction of HSC70 with various target proteins.</text>
</comment>
<dbReference type="GO" id="GO:0030544">
    <property type="term" value="F:Hsp70 protein binding"/>
    <property type="evidence" value="ECO:0007669"/>
    <property type="project" value="TreeGrafter"/>
</dbReference>
<dbReference type="FunFam" id="1.25.40.10:FF:000112">
    <property type="entry name" value="FAM10 family protein"/>
    <property type="match status" value="1"/>
</dbReference>
<feature type="region of interest" description="Disordered" evidence="5">
    <location>
        <begin position="257"/>
        <end position="305"/>
    </location>
</feature>
<dbReference type="Gene3D" id="6.10.250.3420">
    <property type="match status" value="1"/>
</dbReference>
<dbReference type="Gene3D" id="1.25.40.10">
    <property type="entry name" value="Tetratricopeptide repeat domain"/>
    <property type="match status" value="1"/>
</dbReference>
<gene>
    <name evidence="7" type="ORF">DGUA_6G010764</name>
</gene>